<dbReference type="InterPro" id="IPR028978">
    <property type="entry name" value="Chorismate_lyase_/UTRA_dom_sf"/>
</dbReference>
<dbReference type="InterPro" id="IPR036388">
    <property type="entry name" value="WH-like_DNA-bd_sf"/>
</dbReference>
<dbReference type="GO" id="GO:0003700">
    <property type="term" value="F:DNA-binding transcription factor activity"/>
    <property type="evidence" value="ECO:0007669"/>
    <property type="project" value="InterPro"/>
</dbReference>
<dbReference type="GO" id="GO:0003677">
    <property type="term" value="F:DNA binding"/>
    <property type="evidence" value="ECO:0007669"/>
    <property type="project" value="UniProtKB-KW"/>
</dbReference>
<evidence type="ECO:0000256" key="1">
    <source>
        <dbReference type="ARBA" id="ARBA00023015"/>
    </source>
</evidence>
<keyword evidence="2" id="KW-0238">DNA-binding</keyword>
<gene>
    <name evidence="5" type="ORF">GCM10011450_11720</name>
</gene>
<dbReference type="SUPFAM" id="SSF64288">
    <property type="entry name" value="Chorismate lyase-like"/>
    <property type="match status" value="1"/>
</dbReference>
<accession>A0A918JIX9</accession>
<proteinExistence type="predicted"/>
<comment type="caution">
    <text evidence="5">The sequence shown here is derived from an EMBL/GenBank/DDBJ whole genome shotgun (WGS) entry which is preliminary data.</text>
</comment>
<dbReference type="InterPro" id="IPR050679">
    <property type="entry name" value="Bact_HTH_transcr_reg"/>
</dbReference>
<dbReference type="SMART" id="SM00866">
    <property type="entry name" value="UTRA"/>
    <property type="match status" value="1"/>
</dbReference>
<dbReference type="Pfam" id="PF07702">
    <property type="entry name" value="UTRA"/>
    <property type="match status" value="1"/>
</dbReference>
<dbReference type="PROSITE" id="PS50949">
    <property type="entry name" value="HTH_GNTR"/>
    <property type="match status" value="1"/>
</dbReference>
<evidence type="ECO:0000256" key="3">
    <source>
        <dbReference type="ARBA" id="ARBA00023163"/>
    </source>
</evidence>
<evidence type="ECO:0000259" key="4">
    <source>
        <dbReference type="PROSITE" id="PS50949"/>
    </source>
</evidence>
<dbReference type="Gene3D" id="1.10.10.10">
    <property type="entry name" value="Winged helix-like DNA-binding domain superfamily/Winged helix DNA-binding domain"/>
    <property type="match status" value="1"/>
</dbReference>
<evidence type="ECO:0000313" key="6">
    <source>
        <dbReference type="Proteomes" id="UP000608345"/>
    </source>
</evidence>
<dbReference type="EMBL" id="BMYS01000006">
    <property type="protein sequence ID" value="GGW83400.1"/>
    <property type="molecule type" value="Genomic_DNA"/>
</dbReference>
<dbReference type="CDD" id="cd07377">
    <property type="entry name" value="WHTH_GntR"/>
    <property type="match status" value="1"/>
</dbReference>
<dbReference type="SUPFAM" id="SSF46785">
    <property type="entry name" value="Winged helix' DNA-binding domain"/>
    <property type="match status" value="1"/>
</dbReference>
<keyword evidence="1" id="KW-0805">Transcription regulation</keyword>
<dbReference type="PANTHER" id="PTHR44846">
    <property type="entry name" value="MANNOSYL-D-GLYCERATE TRANSPORT/METABOLISM SYSTEM REPRESSOR MNGR-RELATED"/>
    <property type="match status" value="1"/>
</dbReference>
<name>A0A918JIX9_9BURK</name>
<dbReference type="RefSeq" id="WP_189384525.1">
    <property type="nucleotide sequence ID" value="NZ_BAABFY010000054.1"/>
</dbReference>
<keyword evidence="3" id="KW-0804">Transcription</keyword>
<dbReference type="GO" id="GO:0045892">
    <property type="term" value="P:negative regulation of DNA-templated transcription"/>
    <property type="evidence" value="ECO:0007669"/>
    <property type="project" value="TreeGrafter"/>
</dbReference>
<dbReference type="InterPro" id="IPR036390">
    <property type="entry name" value="WH_DNA-bd_sf"/>
</dbReference>
<dbReference type="Gene3D" id="3.40.1410.10">
    <property type="entry name" value="Chorismate lyase-like"/>
    <property type="match status" value="1"/>
</dbReference>
<feature type="domain" description="HTH gntR-type" evidence="4">
    <location>
        <begin position="15"/>
        <end position="83"/>
    </location>
</feature>
<dbReference type="InterPro" id="IPR000524">
    <property type="entry name" value="Tscrpt_reg_HTH_GntR"/>
</dbReference>
<evidence type="ECO:0000256" key="2">
    <source>
        <dbReference type="ARBA" id="ARBA00023125"/>
    </source>
</evidence>
<dbReference type="SMART" id="SM00345">
    <property type="entry name" value="HTH_GNTR"/>
    <property type="match status" value="1"/>
</dbReference>
<dbReference type="InterPro" id="IPR011663">
    <property type="entry name" value="UTRA"/>
</dbReference>
<protein>
    <submittedName>
        <fullName evidence="5">GntR family transcriptional regulator</fullName>
    </submittedName>
</protein>
<dbReference type="Pfam" id="PF00392">
    <property type="entry name" value="GntR"/>
    <property type="match status" value="1"/>
</dbReference>
<evidence type="ECO:0000313" key="5">
    <source>
        <dbReference type="EMBL" id="GGW83400.1"/>
    </source>
</evidence>
<sequence>MLYLEKISEENKGKNALYKQVAQSLKQAIANNQLPPGSAIPSENALSAHFNVARSVVRQALAILVEDGFILKQAGRTSVVAPRVKHRRNLQNSLSLHSQLEDKGVMLRTEVLHLGKGVFPDAVAGFYGALEGVLLERLRYINEEPISYVQTWLPIEFNTLTVADLTNNSLHQQLYKQFKRKPEQGRNQIQIVAADKKLAAYLQVKNKSPLLQLQASYYDQHGLPMEWFTAWHREDKVVFDIAVDASLENKIQVKNFQRVLK</sequence>
<dbReference type="PRINTS" id="PR00035">
    <property type="entry name" value="HTHGNTR"/>
</dbReference>
<organism evidence="5 6">
    <name type="scientific">Advenella faeciporci</name>
    <dbReference type="NCBI Taxonomy" id="797535"/>
    <lineage>
        <taxon>Bacteria</taxon>
        <taxon>Pseudomonadati</taxon>
        <taxon>Pseudomonadota</taxon>
        <taxon>Betaproteobacteria</taxon>
        <taxon>Burkholderiales</taxon>
        <taxon>Alcaligenaceae</taxon>
    </lineage>
</organism>
<dbReference type="AlphaFoldDB" id="A0A918JIX9"/>
<dbReference type="Proteomes" id="UP000608345">
    <property type="component" value="Unassembled WGS sequence"/>
</dbReference>
<dbReference type="PANTHER" id="PTHR44846:SF1">
    <property type="entry name" value="MANNOSYL-D-GLYCERATE TRANSPORT_METABOLISM SYSTEM REPRESSOR MNGR-RELATED"/>
    <property type="match status" value="1"/>
</dbReference>
<reference evidence="5" key="1">
    <citation type="journal article" date="2014" name="Int. J. Syst. Evol. Microbiol.">
        <title>Complete genome sequence of Corynebacterium casei LMG S-19264T (=DSM 44701T), isolated from a smear-ripened cheese.</title>
        <authorList>
            <consortium name="US DOE Joint Genome Institute (JGI-PGF)"/>
            <person name="Walter F."/>
            <person name="Albersmeier A."/>
            <person name="Kalinowski J."/>
            <person name="Ruckert C."/>
        </authorList>
    </citation>
    <scope>NUCLEOTIDE SEQUENCE</scope>
    <source>
        <strain evidence="5">KCTC 23732</strain>
    </source>
</reference>
<keyword evidence="6" id="KW-1185">Reference proteome</keyword>
<reference evidence="5" key="2">
    <citation type="submission" date="2020-09" db="EMBL/GenBank/DDBJ databases">
        <authorList>
            <person name="Sun Q."/>
            <person name="Kim S."/>
        </authorList>
    </citation>
    <scope>NUCLEOTIDE SEQUENCE</scope>
    <source>
        <strain evidence="5">KCTC 23732</strain>
    </source>
</reference>